<dbReference type="PROSITE" id="PS52015">
    <property type="entry name" value="TONB_CTD"/>
    <property type="match status" value="1"/>
</dbReference>
<keyword evidence="4" id="KW-1003">Cell membrane</keyword>
<dbReference type="InterPro" id="IPR037682">
    <property type="entry name" value="TonB_C"/>
</dbReference>
<dbReference type="EMBL" id="MSCH01000003">
    <property type="protein sequence ID" value="PQJ55121.1"/>
    <property type="molecule type" value="Genomic_DNA"/>
</dbReference>
<evidence type="ECO:0000256" key="8">
    <source>
        <dbReference type="ARBA" id="ARBA00022989"/>
    </source>
</evidence>
<evidence type="ECO:0000256" key="4">
    <source>
        <dbReference type="ARBA" id="ARBA00022475"/>
    </source>
</evidence>
<keyword evidence="6" id="KW-0812">Transmembrane</keyword>
<dbReference type="Proteomes" id="UP000239007">
    <property type="component" value="Unassembled WGS sequence"/>
</dbReference>
<sequence length="80" mass="8999">MRIEPRYPEGIKGINGYVKAECTINESGKVDKITVLESVPKGVFDKEALRALKRWIYKPAELNGKAVKTKHEVQLDWSAG</sequence>
<organism evidence="11 12">
    <name type="scientific">Psychrosphaera saromensis</name>
    <dbReference type="NCBI Taxonomy" id="716813"/>
    <lineage>
        <taxon>Bacteria</taxon>
        <taxon>Pseudomonadati</taxon>
        <taxon>Pseudomonadota</taxon>
        <taxon>Gammaproteobacteria</taxon>
        <taxon>Alteromonadales</taxon>
        <taxon>Pseudoalteromonadaceae</taxon>
        <taxon>Psychrosphaera</taxon>
    </lineage>
</organism>
<accession>A0A2S7V0Q6</accession>
<keyword evidence="12" id="KW-1185">Reference proteome</keyword>
<dbReference type="AlphaFoldDB" id="A0A2S7V0Q6"/>
<evidence type="ECO:0000259" key="10">
    <source>
        <dbReference type="PROSITE" id="PS52015"/>
    </source>
</evidence>
<evidence type="ECO:0000256" key="9">
    <source>
        <dbReference type="ARBA" id="ARBA00023136"/>
    </source>
</evidence>
<evidence type="ECO:0000313" key="12">
    <source>
        <dbReference type="Proteomes" id="UP000239007"/>
    </source>
</evidence>
<dbReference type="Gene3D" id="3.30.1150.10">
    <property type="match status" value="1"/>
</dbReference>
<dbReference type="GO" id="GO:0005886">
    <property type="term" value="C:plasma membrane"/>
    <property type="evidence" value="ECO:0007669"/>
    <property type="project" value="UniProtKB-SubCell"/>
</dbReference>
<evidence type="ECO:0000256" key="1">
    <source>
        <dbReference type="ARBA" id="ARBA00004383"/>
    </source>
</evidence>
<comment type="caution">
    <text evidence="11">The sequence shown here is derived from an EMBL/GenBank/DDBJ whole genome shotgun (WGS) entry which is preliminary data.</text>
</comment>
<reference evidence="11 12" key="1">
    <citation type="submission" date="2016-12" db="EMBL/GenBank/DDBJ databases">
        <title>Diversity of luminous bacteria.</title>
        <authorList>
            <person name="Yoshizawa S."/>
            <person name="Kogure K."/>
        </authorList>
    </citation>
    <scope>NUCLEOTIDE SEQUENCE [LARGE SCALE GENOMIC DNA]</scope>
    <source>
        <strain evidence="11 12">SA4-48</strain>
    </source>
</reference>
<feature type="domain" description="TonB C-terminal" evidence="10">
    <location>
        <begin position="1"/>
        <end position="80"/>
    </location>
</feature>
<dbReference type="NCBIfam" id="TIGR01352">
    <property type="entry name" value="tonB_Cterm"/>
    <property type="match status" value="1"/>
</dbReference>
<dbReference type="InterPro" id="IPR051045">
    <property type="entry name" value="TonB-dependent_transducer"/>
</dbReference>
<keyword evidence="3" id="KW-0813">Transport</keyword>
<evidence type="ECO:0000256" key="6">
    <source>
        <dbReference type="ARBA" id="ARBA00022692"/>
    </source>
</evidence>
<evidence type="ECO:0000256" key="5">
    <source>
        <dbReference type="ARBA" id="ARBA00022519"/>
    </source>
</evidence>
<comment type="similarity">
    <text evidence="2">Belongs to the TonB family.</text>
</comment>
<dbReference type="InterPro" id="IPR006260">
    <property type="entry name" value="TonB/TolA_C"/>
</dbReference>
<dbReference type="PANTHER" id="PTHR33446:SF14">
    <property type="entry name" value="PROTEIN TONB"/>
    <property type="match status" value="1"/>
</dbReference>
<name>A0A2S7V0Q6_9GAMM</name>
<evidence type="ECO:0000256" key="2">
    <source>
        <dbReference type="ARBA" id="ARBA00006555"/>
    </source>
</evidence>
<keyword evidence="9" id="KW-0472">Membrane</keyword>
<gene>
    <name evidence="11" type="ORF">BTO11_02495</name>
</gene>
<evidence type="ECO:0000256" key="3">
    <source>
        <dbReference type="ARBA" id="ARBA00022448"/>
    </source>
</evidence>
<evidence type="ECO:0000313" key="11">
    <source>
        <dbReference type="EMBL" id="PQJ55121.1"/>
    </source>
</evidence>
<evidence type="ECO:0000256" key="7">
    <source>
        <dbReference type="ARBA" id="ARBA00022927"/>
    </source>
</evidence>
<keyword evidence="8" id="KW-1133">Transmembrane helix</keyword>
<dbReference type="GO" id="GO:0055085">
    <property type="term" value="P:transmembrane transport"/>
    <property type="evidence" value="ECO:0007669"/>
    <property type="project" value="InterPro"/>
</dbReference>
<proteinExistence type="inferred from homology"/>
<dbReference type="PANTHER" id="PTHR33446">
    <property type="entry name" value="PROTEIN TONB-RELATED"/>
    <property type="match status" value="1"/>
</dbReference>
<dbReference type="Pfam" id="PF03544">
    <property type="entry name" value="TonB_C"/>
    <property type="match status" value="1"/>
</dbReference>
<dbReference type="GO" id="GO:0015031">
    <property type="term" value="P:protein transport"/>
    <property type="evidence" value="ECO:0007669"/>
    <property type="project" value="UniProtKB-KW"/>
</dbReference>
<dbReference type="SUPFAM" id="SSF74653">
    <property type="entry name" value="TolA/TonB C-terminal domain"/>
    <property type="match status" value="1"/>
</dbReference>
<protein>
    <recommendedName>
        <fullName evidence="10">TonB C-terminal domain-containing protein</fullName>
    </recommendedName>
</protein>
<keyword evidence="7" id="KW-0653">Protein transport</keyword>
<keyword evidence="5" id="KW-0997">Cell inner membrane</keyword>
<comment type="subcellular location">
    <subcellularLocation>
        <location evidence="1">Cell inner membrane</location>
        <topology evidence="1">Single-pass membrane protein</topology>
        <orientation evidence="1">Periplasmic side</orientation>
    </subcellularLocation>
</comment>